<evidence type="ECO:0000313" key="3">
    <source>
        <dbReference type="Proteomes" id="UP000694844"/>
    </source>
</evidence>
<keyword evidence="1" id="KW-0175">Coiled coil</keyword>
<dbReference type="RefSeq" id="XP_022286824.1">
    <property type="nucleotide sequence ID" value="XM_022431116.1"/>
</dbReference>
<dbReference type="GeneID" id="111099704"/>
<accession>A0A8B8AAC0</accession>
<organism evidence="3 4">
    <name type="scientific">Crassostrea virginica</name>
    <name type="common">Eastern oyster</name>
    <dbReference type="NCBI Taxonomy" id="6565"/>
    <lineage>
        <taxon>Eukaryota</taxon>
        <taxon>Metazoa</taxon>
        <taxon>Spiralia</taxon>
        <taxon>Lophotrochozoa</taxon>
        <taxon>Mollusca</taxon>
        <taxon>Bivalvia</taxon>
        <taxon>Autobranchia</taxon>
        <taxon>Pteriomorphia</taxon>
        <taxon>Ostreida</taxon>
        <taxon>Ostreoidea</taxon>
        <taxon>Ostreidae</taxon>
        <taxon>Crassostrea</taxon>
    </lineage>
</organism>
<dbReference type="KEGG" id="cvn:111099704"/>
<gene>
    <name evidence="4" type="primary">LOC111099704</name>
</gene>
<evidence type="ECO:0000256" key="2">
    <source>
        <dbReference type="SAM" id="MobiDB-lite"/>
    </source>
</evidence>
<dbReference type="AlphaFoldDB" id="A0A8B8AAC0"/>
<protein>
    <submittedName>
        <fullName evidence="4">Uncharacterized protein LOC111099704</fullName>
    </submittedName>
</protein>
<name>A0A8B8AAC0_CRAVI</name>
<sequence length="115" mass="12735">MTSNDPCTAAGSSINAGANQIIPVTSNDSTAGLCTNAGAQKPSRKKQKTSHTSNEALVKKNLELDNERLELEITKIKKENEKINEEIQLVQTKRLYLQLKMEKEFQVTPVFTNST</sequence>
<feature type="region of interest" description="Disordered" evidence="2">
    <location>
        <begin position="33"/>
        <end position="56"/>
    </location>
</feature>
<feature type="coiled-coil region" evidence="1">
    <location>
        <begin position="59"/>
        <end position="93"/>
    </location>
</feature>
<keyword evidence="3" id="KW-1185">Reference proteome</keyword>
<dbReference type="Proteomes" id="UP000694844">
    <property type="component" value="Chromosome 6"/>
</dbReference>
<evidence type="ECO:0000256" key="1">
    <source>
        <dbReference type="SAM" id="Coils"/>
    </source>
</evidence>
<proteinExistence type="predicted"/>
<reference evidence="4" key="1">
    <citation type="submission" date="2025-08" db="UniProtKB">
        <authorList>
            <consortium name="RefSeq"/>
        </authorList>
    </citation>
    <scope>IDENTIFICATION</scope>
    <source>
        <tissue evidence="4">Whole sample</tissue>
    </source>
</reference>
<evidence type="ECO:0000313" key="4">
    <source>
        <dbReference type="RefSeq" id="XP_022286824.1"/>
    </source>
</evidence>